<feature type="region of interest" description="Disordered" evidence="2">
    <location>
        <begin position="656"/>
        <end position="683"/>
    </location>
</feature>
<dbReference type="Pfam" id="PF00534">
    <property type="entry name" value="Glycos_transf_1"/>
    <property type="match status" value="1"/>
</dbReference>
<dbReference type="Pfam" id="PF13641">
    <property type="entry name" value="Glyco_tranf_2_3"/>
    <property type="match status" value="1"/>
</dbReference>
<evidence type="ECO:0000259" key="3">
    <source>
        <dbReference type="Pfam" id="PF00534"/>
    </source>
</evidence>
<gene>
    <name evidence="5" type="ORF">JWS04_23035</name>
</gene>
<dbReference type="EMBL" id="JAGIKT010000053">
    <property type="protein sequence ID" value="MBP0113905.1"/>
    <property type="molecule type" value="Genomic_DNA"/>
</dbReference>
<dbReference type="InterPro" id="IPR029044">
    <property type="entry name" value="Nucleotide-diphossugar_trans"/>
</dbReference>
<keyword evidence="1 5" id="KW-0808">Transferase</keyword>
<protein>
    <submittedName>
        <fullName evidence="5">Glycosyltransferase</fullName>
        <ecNumber evidence="5">2.4.-.-</ecNumber>
    </submittedName>
</protein>
<dbReference type="SUPFAM" id="SSF53756">
    <property type="entry name" value="UDP-Glycosyltransferase/glycogen phosphorylase"/>
    <property type="match status" value="1"/>
</dbReference>
<accession>A0ABS4A0G8</accession>
<reference evidence="5 6" key="1">
    <citation type="submission" date="2021-03" db="EMBL/GenBank/DDBJ databases">
        <title>Genome Sequence of Bradyrhizobium vignae strain ISRA400.</title>
        <authorList>
            <person name="Tisa L.S."/>
            <person name="Svistoonoff S."/>
            <person name="Hocher V."/>
            <person name="Fall S."/>
            <person name="Zaiya A."/>
            <person name="Naing D."/>
            <person name="Niang N."/>
            <person name="Diouf A."/>
            <person name="Dasylva M.C."/>
            <person name="Toure O."/>
            <person name="Gueye M."/>
            <person name="Gully D."/>
            <person name="Tisseyre P."/>
            <person name="Simpson S."/>
            <person name="Morris K."/>
            <person name="Thomas W.K."/>
        </authorList>
    </citation>
    <scope>NUCLEOTIDE SEQUENCE [LARGE SCALE GENOMIC DNA]</scope>
    <source>
        <strain evidence="5 6">ISRA400</strain>
    </source>
</reference>
<dbReference type="CDD" id="cd03809">
    <property type="entry name" value="GT4_MtfB-like"/>
    <property type="match status" value="1"/>
</dbReference>
<name>A0ABS4A0G8_9BRAD</name>
<evidence type="ECO:0000313" key="6">
    <source>
        <dbReference type="Proteomes" id="UP000669317"/>
    </source>
</evidence>
<sequence>MNASSSFAVNGRYLTQPTSGVQRYAQGVTAAMNQALIGSGAIVPIIAPKAAPDPRLQAMPLITAGPLDGHLWEQLVLPGRWPGRLLNLGNTAPAVKPDQVVCIHDANVFDAPESYRRAFRATYRALQPLLAKRAARITTVSAYSARQLARHLPLRAADIAVLPNGHEHALAWDPSLARKDCQLAAEGRFVLALGSRAPHKNLQLVGTISPELAAMNIDVIVAGGGADIFSPERLTNARGLTLLGRVTDDDLAYLMDRALCLIFPSWTEGFGLPIVEAMARGCPVVASDRASMSEVCGDAALLAPPDDPRRWVQCIRQLSISGDQRDELIGRGRERIRMFSWARTAAGYVELMQEPASALRRRETTVGPMPRVAVAIATRGRPQTVTATLTHLLQTQTLKPDAVIVSCVNREDAGDAAKLPGVRLVTGRGGLPAQRNTALAALRNETDVIVFFDDDFLADPDWLAAAAQTFRDEPEVVGFTGYLYADGILGPGLSFDEALRILTEGTLSPEAPRIEPFSPYGCNMAFRMSAIGNITFDERLVLYGWQEDRDFGAALAKRGGRLIKSPRARGVHMGQKAGRVAGDRLGYSQVVNPIYLLRKGTMTPRQATMQIFRNVAINLARAARPEPFIDRRGRLRGNALGFADVLRGRLEPERAATLIPSDKSSRPRPVTPSTGTRDDATAS</sequence>
<dbReference type="Pfam" id="PF13439">
    <property type="entry name" value="Glyco_transf_4"/>
    <property type="match status" value="1"/>
</dbReference>
<evidence type="ECO:0000256" key="1">
    <source>
        <dbReference type="ARBA" id="ARBA00022679"/>
    </source>
</evidence>
<feature type="domain" description="Glycosyl transferase family 1" evidence="3">
    <location>
        <begin position="183"/>
        <end position="335"/>
    </location>
</feature>
<dbReference type="Proteomes" id="UP000669317">
    <property type="component" value="Unassembled WGS sequence"/>
</dbReference>
<dbReference type="RefSeq" id="WP_209295836.1">
    <property type="nucleotide sequence ID" value="NZ_JAGIKT010000053.1"/>
</dbReference>
<comment type="caution">
    <text evidence="5">The sequence shown here is derived from an EMBL/GenBank/DDBJ whole genome shotgun (WGS) entry which is preliminary data.</text>
</comment>
<dbReference type="Gene3D" id="3.40.50.2000">
    <property type="entry name" value="Glycogen Phosphorylase B"/>
    <property type="match status" value="2"/>
</dbReference>
<keyword evidence="5" id="KW-0328">Glycosyltransferase</keyword>
<dbReference type="SUPFAM" id="SSF53448">
    <property type="entry name" value="Nucleotide-diphospho-sugar transferases"/>
    <property type="match status" value="1"/>
</dbReference>
<dbReference type="InterPro" id="IPR028098">
    <property type="entry name" value="Glyco_trans_4-like_N"/>
</dbReference>
<dbReference type="PANTHER" id="PTHR46401:SF2">
    <property type="entry name" value="GLYCOSYLTRANSFERASE WBBK-RELATED"/>
    <property type="match status" value="1"/>
</dbReference>
<dbReference type="InterPro" id="IPR001296">
    <property type="entry name" value="Glyco_trans_1"/>
</dbReference>
<evidence type="ECO:0000256" key="2">
    <source>
        <dbReference type="SAM" id="MobiDB-lite"/>
    </source>
</evidence>
<organism evidence="5 6">
    <name type="scientific">Bradyrhizobium vignae</name>
    <dbReference type="NCBI Taxonomy" id="1549949"/>
    <lineage>
        <taxon>Bacteria</taxon>
        <taxon>Pseudomonadati</taxon>
        <taxon>Pseudomonadota</taxon>
        <taxon>Alphaproteobacteria</taxon>
        <taxon>Hyphomicrobiales</taxon>
        <taxon>Nitrobacteraceae</taxon>
        <taxon>Bradyrhizobium</taxon>
    </lineage>
</organism>
<proteinExistence type="predicted"/>
<dbReference type="PANTHER" id="PTHR46401">
    <property type="entry name" value="GLYCOSYLTRANSFERASE WBBK-RELATED"/>
    <property type="match status" value="1"/>
</dbReference>
<evidence type="ECO:0000259" key="4">
    <source>
        <dbReference type="Pfam" id="PF13439"/>
    </source>
</evidence>
<evidence type="ECO:0000313" key="5">
    <source>
        <dbReference type="EMBL" id="MBP0113905.1"/>
    </source>
</evidence>
<keyword evidence="6" id="KW-1185">Reference proteome</keyword>
<dbReference type="GO" id="GO:0016757">
    <property type="term" value="F:glycosyltransferase activity"/>
    <property type="evidence" value="ECO:0007669"/>
    <property type="project" value="UniProtKB-KW"/>
</dbReference>
<dbReference type="EC" id="2.4.-.-" evidence="5"/>
<dbReference type="Gene3D" id="3.90.550.10">
    <property type="entry name" value="Spore Coat Polysaccharide Biosynthesis Protein SpsA, Chain A"/>
    <property type="match status" value="1"/>
</dbReference>
<feature type="domain" description="Glycosyltransferase subfamily 4-like N-terminal" evidence="4">
    <location>
        <begin position="100"/>
        <end position="166"/>
    </location>
</feature>